<proteinExistence type="predicted"/>
<gene>
    <name evidence="1" type="ORF">B2G88_16275</name>
</gene>
<name>A0A202E6T4_9EURY</name>
<dbReference type="Proteomes" id="UP000196084">
    <property type="component" value="Unassembled WGS sequence"/>
</dbReference>
<dbReference type="EMBL" id="MWPH01000003">
    <property type="protein sequence ID" value="OVE83962.1"/>
    <property type="molecule type" value="Genomic_DNA"/>
</dbReference>
<sequence length="168" mass="17982">MSDERALTRRSLLVGLTGITGVALAGCLEDDGVSLDGNPQFEDGEVGDVDGDPRSAEEMTAAESVAEQDTHEGVTRVQSLGLEDHEFVLEDDYLGSTVQGTVENTDSSRIELAEVRVRVYNDAGDQIGRYLASTGDLAAETTWEFQVVILEDPADIADYDITVVGTPT</sequence>
<comment type="caution">
    <text evidence="1">The sequence shown here is derived from an EMBL/GenBank/DDBJ whole genome shotgun (WGS) entry which is preliminary data.</text>
</comment>
<accession>A0A202E6T4</accession>
<protein>
    <recommendedName>
        <fullName evidence="3">DUF3426 domain-containing protein</fullName>
    </recommendedName>
</protein>
<dbReference type="NCBIfam" id="NF038353">
    <property type="entry name" value="FxLYD_dom"/>
    <property type="match status" value="1"/>
</dbReference>
<dbReference type="RefSeq" id="WP_054863207.1">
    <property type="nucleotide sequence ID" value="NZ_MWPH01000003.1"/>
</dbReference>
<dbReference type="InterPro" id="IPR047676">
    <property type="entry name" value="FxLYD_dom"/>
</dbReference>
<dbReference type="AlphaFoldDB" id="A0A202E6T4"/>
<evidence type="ECO:0000313" key="1">
    <source>
        <dbReference type="EMBL" id="OVE83962.1"/>
    </source>
</evidence>
<evidence type="ECO:0008006" key="3">
    <source>
        <dbReference type="Google" id="ProtNLM"/>
    </source>
</evidence>
<evidence type="ECO:0000313" key="2">
    <source>
        <dbReference type="Proteomes" id="UP000196084"/>
    </source>
</evidence>
<reference evidence="1 2" key="1">
    <citation type="submission" date="2017-02" db="EMBL/GenBank/DDBJ databases">
        <title>Natronthermophilus aegyptiacus gen. nov.,sp. nov., an aerobic, extremely halophilic alkalithermophilic archaeon isolated from the athalassohaline Wadi An Natrun, Egypt.</title>
        <authorList>
            <person name="Zhao B."/>
        </authorList>
    </citation>
    <scope>NUCLEOTIDE SEQUENCE [LARGE SCALE GENOMIC DNA]</scope>
    <source>
        <strain evidence="1 2">CGMCC 1.3597</strain>
    </source>
</reference>
<keyword evidence="2" id="KW-1185">Reference proteome</keyword>
<organism evidence="1 2">
    <name type="scientific">Natronolimnobius baerhuensis</name>
    <dbReference type="NCBI Taxonomy" id="253108"/>
    <lineage>
        <taxon>Archaea</taxon>
        <taxon>Methanobacteriati</taxon>
        <taxon>Methanobacteriota</taxon>
        <taxon>Stenosarchaea group</taxon>
        <taxon>Halobacteria</taxon>
        <taxon>Halobacteriales</taxon>
        <taxon>Natrialbaceae</taxon>
        <taxon>Natronolimnobius</taxon>
    </lineage>
</organism>
<dbReference type="PROSITE" id="PS51257">
    <property type="entry name" value="PROKAR_LIPOPROTEIN"/>
    <property type="match status" value="1"/>
</dbReference>
<dbReference type="OrthoDB" id="214274at2157"/>